<accession>A0A1Q2CXC2</accession>
<dbReference type="Proteomes" id="UP000188235">
    <property type="component" value="Chromosome"/>
</dbReference>
<sequence>MPRSGGDAAPREYVARGQWPTGRLRKDAPASAVYAQEFVNRLLKALEARGNPSLRSIEREARVSRRTVERVLAGEVLPDFGALARLEQWLEADLWPGQDLREHGRTDHPS</sequence>
<evidence type="ECO:0000313" key="2">
    <source>
        <dbReference type="Proteomes" id="UP000188235"/>
    </source>
</evidence>
<dbReference type="KEGG" id="tfa:BW733_07935"/>
<dbReference type="STRING" id="399497.BW733_07935"/>
<dbReference type="EMBL" id="CP019607">
    <property type="protein sequence ID" value="AQP50770.1"/>
    <property type="molecule type" value="Genomic_DNA"/>
</dbReference>
<dbReference type="OrthoDB" id="4734764at2"/>
<keyword evidence="2" id="KW-1185">Reference proteome</keyword>
<evidence type="ECO:0008006" key="3">
    <source>
        <dbReference type="Google" id="ProtNLM"/>
    </source>
</evidence>
<name>A0A1Q2CXC2_9ACTN</name>
<dbReference type="RefSeq" id="WP_077349428.1">
    <property type="nucleotide sequence ID" value="NZ_CP019607.1"/>
</dbReference>
<gene>
    <name evidence="1" type="ORF">BW733_07935</name>
</gene>
<protein>
    <recommendedName>
        <fullName evidence="3">HTH cro/C1-type domain-containing protein</fullName>
    </recommendedName>
</protein>
<evidence type="ECO:0000313" key="1">
    <source>
        <dbReference type="EMBL" id="AQP50770.1"/>
    </source>
</evidence>
<dbReference type="AlphaFoldDB" id="A0A1Q2CXC2"/>
<proteinExistence type="predicted"/>
<organism evidence="1 2">
    <name type="scientific">Tessaracoccus flavescens</name>
    <dbReference type="NCBI Taxonomy" id="399497"/>
    <lineage>
        <taxon>Bacteria</taxon>
        <taxon>Bacillati</taxon>
        <taxon>Actinomycetota</taxon>
        <taxon>Actinomycetes</taxon>
        <taxon>Propionibacteriales</taxon>
        <taxon>Propionibacteriaceae</taxon>
        <taxon>Tessaracoccus</taxon>
    </lineage>
</organism>
<reference evidence="1 2" key="1">
    <citation type="journal article" date="2008" name="Int. J. Syst. Evol. Microbiol.">
        <title>Tessaracoccus flavescens sp. nov., isolated from marine sediment.</title>
        <authorList>
            <person name="Lee D.W."/>
            <person name="Lee S.D."/>
        </authorList>
    </citation>
    <scope>NUCLEOTIDE SEQUENCE [LARGE SCALE GENOMIC DNA]</scope>
    <source>
        <strain evidence="1 2">SST-39T</strain>
    </source>
</reference>